<dbReference type="InterPro" id="IPR036910">
    <property type="entry name" value="HMG_box_dom_sf"/>
</dbReference>
<dbReference type="Gene3D" id="1.10.30.10">
    <property type="entry name" value="High mobility group box domain"/>
    <property type="match status" value="1"/>
</dbReference>
<sequence>MKTPKNRNPSRPANGFSMFVKYYTRKYKNQVPQERFKNASCMWKSLPNEVKNNFTKYAHDEHVLKKKPPVIPIHADGFEENHKQNVFIFDVHSTKPFGTNHEVSDPNTPSSFGEEFFDFEKYFNDNF</sequence>
<evidence type="ECO:0000313" key="3">
    <source>
        <dbReference type="Proteomes" id="UP000247702"/>
    </source>
</evidence>
<reference evidence="2" key="2">
    <citation type="submission" date="2019-10" db="EMBL/GenBank/DDBJ databases">
        <title>Conservation and host-specific expression of non-tandemly repeated heterogenous ribosome RNA gene in arbuscular mycorrhizal fungi.</title>
        <authorList>
            <person name="Maeda T."/>
            <person name="Kobayashi Y."/>
            <person name="Nakagawa T."/>
            <person name="Ezawa T."/>
            <person name="Yamaguchi K."/>
            <person name="Bino T."/>
            <person name="Nishimoto Y."/>
            <person name="Shigenobu S."/>
            <person name="Kawaguchi M."/>
        </authorList>
    </citation>
    <scope>NUCLEOTIDE SEQUENCE</scope>
    <source>
        <strain evidence="2">HR1</strain>
    </source>
</reference>
<organism evidence="1 3">
    <name type="scientific">Rhizophagus clarus</name>
    <dbReference type="NCBI Taxonomy" id="94130"/>
    <lineage>
        <taxon>Eukaryota</taxon>
        <taxon>Fungi</taxon>
        <taxon>Fungi incertae sedis</taxon>
        <taxon>Mucoromycota</taxon>
        <taxon>Glomeromycotina</taxon>
        <taxon>Glomeromycetes</taxon>
        <taxon>Glomerales</taxon>
        <taxon>Glomeraceae</taxon>
        <taxon>Rhizophagus</taxon>
    </lineage>
</organism>
<name>A0A2Z6S6F2_9GLOM</name>
<evidence type="ECO:0000313" key="2">
    <source>
        <dbReference type="EMBL" id="GES76248.1"/>
    </source>
</evidence>
<proteinExistence type="predicted"/>
<evidence type="ECO:0008006" key="4">
    <source>
        <dbReference type="Google" id="ProtNLM"/>
    </source>
</evidence>
<gene>
    <name evidence="2" type="ORF">RCL2_000365500</name>
    <name evidence="1" type="ORF">RclHR1_03640002</name>
</gene>
<dbReference type="EMBL" id="BLAL01000019">
    <property type="protein sequence ID" value="GES76248.1"/>
    <property type="molecule type" value="Genomic_DNA"/>
</dbReference>
<evidence type="ECO:0000313" key="1">
    <source>
        <dbReference type="EMBL" id="GBB99806.1"/>
    </source>
</evidence>
<protein>
    <recommendedName>
        <fullName evidence="4">HMG box domain-containing protein</fullName>
    </recommendedName>
</protein>
<reference evidence="1 3" key="1">
    <citation type="submission" date="2017-11" db="EMBL/GenBank/DDBJ databases">
        <title>The genome of Rhizophagus clarus HR1 reveals common genetic basis of auxotrophy among arbuscular mycorrhizal fungi.</title>
        <authorList>
            <person name="Kobayashi Y."/>
        </authorList>
    </citation>
    <scope>NUCLEOTIDE SEQUENCE [LARGE SCALE GENOMIC DNA]</scope>
    <source>
        <strain evidence="1 3">HR1</strain>
    </source>
</reference>
<comment type="caution">
    <text evidence="1">The sequence shown here is derived from an EMBL/GenBank/DDBJ whole genome shotgun (WGS) entry which is preliminary data.</text>
</comment>
<accession>A0A2Z6S6F2</accession>
<dbReference type="SUPFAM" id="SSF47095">
    <property type="entry name" value="HMG-box"/>
    <property type="match status" value="1"/>
</dbReference>
<dbReference type="AlphaFoldDB" id="A0A2Z6S6F2"/>
<dbReference type="OrthoDB" id="2309457at2759"/>
<dbReference type="Proteomes" id="UP000247702">
    <property type="component" value="Unassembled WGS sequence"/>
</dbReference>
<keyword evidence="3" id="KW-1185">Reference proteome</keyword>
<dbReference type="Proteomes" id="UP000615446">
    <property type="component" value="Unassembled WGS sequence"/>
</dbReference>
<dbReference type="EMBL" id="BEXD01002935">
    <property type="protein sequence ID" value="GBB99806.1"/>
    <property type="molecule type" value="Genomic_DNA"/>
</dbReference>